<proteinExistence type="predicted"/>
<dbReference type="EMBL" id="LMVP01000146">
    <property type="protein sequence ID" value="PAV12981.1"/>
    <property type="molecule type" value="Genomic_DNA"/>
</dbReference>
<sequence>MEPVNKAKKEQEIGEFISLGFEKQTTSLIVSGIKIIPTHIEFSNKFLEQYAYLNKFFHMLLYTLSGKQFTEKSTKKRFNPDLFKSGLWEPVIISHKKKGNSQIRTSEVNIKTFSGMINNLKARSELDLIKNRVQAQKLKKSCLPESKVIHHSKSDSEISRKKDSFEKKAEKSSYFYLDSSLKYFLAGILNIRIPAVKIYANQASDELTKQFDADALTYENRIFFKAGKYNPRDRKGISLLGHELTHIAQTEIQDHNLPGPGKIGYGYEEQEAIGNEKKVLRYLPSTEPYSMNKKVPDQGFFGNSLKDYRFSSETYGGYESSTSPNLSSGSFTKPNKYHTQVRTPRTALTSRDLNLPSEPITDSNLVFQLSDQQFKLIKDDVYRDIMNRIRIEFERGG</sequence>
<gene>
    <name evidence="3" type="ORF">ASJ81_04445</name>
</gene>
<reference evidence="3 4" key="1">
    <citation type="journal article" date="2017" name="BMC Genomics">
        <title>Genomic analysis of methanogenic archaea reveals a shift towards energy conservation.</title>
        <authorList>
            <person name="Gilmore S.P."/>
            <person name="Henske J.K."/>
            <person name="Sexton J.A."/>
            <person name="Solomon K.V."/>
            <person name="Seppala S."/>
            <person name="Yoo J.I."/>
            <person name="Huyett L.M."/>
            <person name="Pressman A."/>
            <person name="Cogan J.Z."/>
            <person name="Kivenson V."/>
            <person name="Peng X."/>
            <person name="Tan Y."/>
            <person name="Valentine D.L."/>
            <person name="O'Malley M.A."/>
        </authorList>
    </citation>
    <scope>NUCLEOTIDE SEQUENCE [LARGE SCALE GENOMIC DNA]</scope>
    <source>
        <strain evidence="3 4">MC-15</strain>
    </source>
</reference>
<dbReference type="InterPro" id="IPR025295">
    <property type="entry name" value="eCIS_core_dom"/>
</dbReference>
<feature type="compositionally biased region" description="Polar residues" evidence="1">
    <location>
        <begin position="315"/>
        <end position="352"/>
    </location>
</feature>
<feature type="region of interest" description="Disordered" evidence="1">
    <location>
        <begin position="315"/>
        <end position="355"/>
    </location>
</feature>
<evidence type="ECO:0000256" key="1">
    <source>
        <dbReference type="SAM" id="MobiDB-lite"/>
    </source>
</evidence>
<evidence type="ECO:0000313" key="3">
    <source>
        <dbReference type="EMBL" id="PAV12981.1"/>
    </source>
</evidence>
<dbReference type="Pfam" id="PF13699">
    <property type="entry name" value="eCIS_core"/>
    <property type="match status" value="1"/>
</dbReference>
<evidence type="ECO:0000259" key="2">
    <source>
        <dbReference type="Pfam" id="PF13699"/>
    </source>
</evidence>
<dbReference type="RefSeq" id="WP_095644173.1">
    <property type="nucleotide sequence ID" value="NZ_LMVP01000146.1"/>
</dbReference>
<protein>
    <recommendedName>
        <fullName evidence="2">eCIS core domain-containing protein</fullName>
    </recommendedName>
</protein>
<name>A0A2A2HU01_9EURY</name>
<dbReference type="AlphaFoldDB" id="A0A2A2HU01"/>
<accession>A0A2A2HU01</accession>
<comment type="caution">
    <text evidence="3">The sequence shown here is derived from an EMBL/GenBank/DDBJ whole genome shotgun (WGS) entry which is preliminary data.</text>
</comment>
<feature type="domain" description="eCIS core" evidence="2">
    <location>
        <begin position="177"/>
        <end position="250"/>
    </location>
</feature>
<keyword evidence="4" id="KW-1185">Reference proteome</keyword>
<organism evidence="3 4">
    <name type="scientific">Methanosarcina spelaei</name>
    <dbReference type="NCBI Taxonomy" id="1036679"/>
    <lineage>
        <taxon>Archaea</taxon>
        <taxon>Methanobacteriati</taxon>
        <taxon>Methanobacteriota</taxon>
        <taxon>Stenosarchaea group</taxon>
        <taxon>Methanomicrobia</taxon>
        <taxon>Methanosarcinales</taxon>
        <taxon>Methanosarcinaceae</taxon>
        <taxon>Methanosarcina</taxon>
    </lineage>
</organism>
<evidence type="ECO:0000313" key="4">
    <source>
        <dbReference type="Proteomes" id="UP000218164"/>
    </source>
</evidence>
<dbReference type="Proteomes" id="UP000218164">
    <property type="component" value="Unassembled WGS sequence"/>
</dbReference>